<dbReference type="AlphaFoldDB" id="A0A7C4LMI1"/>
<dbReference type="PANTHER" id="PTHR42208">
    <property type="entry name" value="HEAVY METAL TRANSPORTER-RELATED"/>
    <property type="match status" value="1"/>
</dbReference>
<dbReference type="PANTHER" id="PTHR42208:SF1">
    <property type="entry name" value="HEAVY METAL TRANSPORTER"/>
    <property type="match status" value="1"/>
</dbReference>
<sequence length="266" mass="27837">MTAWWLIALGGVLGSSHCVGMCGGFALLLGLHRGSLWDNLKGQLVYSFGRLMSYATLGGVAGYVGQELVARVPALWNVPALLCAAAGVFLVWEGLHATGLLRRRGAAMAAAGCLLSPLMGALLRQPGLRNTLAAGVFTGLLPCGLVYAFVSLAASSGDLLQGAAIMAVFGLGTVPLMVLTGTGAMVLTVPLRQRLWQVAAWSVVMTGVLTIGRGAAFWSTSARPLAERCPLCAAQDNTPREEPFPVEVRKNTEPLLLPVVRQTGAR</sequence>
<dbReference type="Pfam" id="PF13386">
    <property type="entry name" value="DsbD_2"/>
    <property type="match status" value="1"/>
</dbReference>
<dbReference type="EMBL" id="DSVQ01000012">
    <property type="protein sequence ID" value="HGT38797.1"/>
    <property type="molecule type" value="Genomic_DNA"/>
</dbReference>
<feature type="domain" description="Urease accessory protein UreH-like transmembrane" evidence="2">
    <location>
        <begin position="9"/>
        <end position="209"/>
    </location>
</feature>
<evidence type="ECO:0000256" key="1">
    <source>
        <dbReference type="SAM" id="Phobius"/>
    </source>
</evidence>
<evidence type="ECO:0000259" key="2">
    <source>
        <dbReference type="Pfam" id="PF13386"/>
    </source>
</evidence>
<feature type="transmembrane region" description="Helical" evidence="1">
    <location>
        <begin position="131"/>
        <end position="150"/>
    </location>
</feature>
<keyword evidence="1" id="KW-1133">Transmembrane helix</keyword>
<feature type="transmembrane region" description="Helical" evidence="1">
    <location>
        <begin position="6"/>
        <end position="32"/>
    </location>
</feature>
<feature type="transmembrane region" description="Helical" evidence="1">
    <location>
        <begin position="107"/>
        <end position="125"/>
    </location>
</feature>
<feature type="transmembrane region" description="Helical" evidence="1">
    <location>
        <begin position="162"/>
        <end position="186"/>
    </location>
</feature>
<organism evidence="3">
    <name type="scientific">Schlesneria paludicola</name>
    <dbReference type="NCBI Taxonomy" id="360056"/>
    <lineage>
        <taxon>Bacteria</taxon>
        <taxon>Pseudomonadati</taxon>
        <taxon>Planctomycetota</taxon>
        <taxon>Planctomycetia</taxon>
        <taxon>Planctomycetales</taxon>
        <taxon>Planctomycetaceae</taxon>
        <taxon>Schlesneria</taxon>
    </lineage>
</organism>
<feature type="transmembrane region" description="Helical" evidence="1">
    <location>
        <begin position="44"/>
        <end position="64"/>
    </location>
</feature>
<comment type="caution">
    <text evidence="3">The sequence shown here is derived from an EMBL/GenBank/DDBJ whole genome shotgun (WGS) entry which is preliminary data.</text>
</comment>
<reference evidence="3" key="1">
    <citation type="journal article" date="2020" name="mSystems">
        <title>Genome- and Community-Level Interaction Insights into Carbon Utilization and Element Cycling Functions of Hydrothermarchaeota in Hydrothermal Sediment.</title>
        <authorList>
            <person name="Zhou Z."/>
            <person name="Liu Y."/>
            <person name="Xu W."/>
            <person name="Pan J."/>
            <person name="Luo Z.H."/>
            <person name="Li M."/>
        </authorList>
    </citation>
    <scope>NUCLEOTIDE SEQUENCE [LARGE SCALE GENOMIC DNA]</scope>
    <source>
        <strain evidence="3">SpSt-508</strain>
    </source>
</reference>
<evidence type="ECO:0000313" key="3">
    <source>
        <dbReference type="EMBL" id="HGT38797.1"/>
    </source>
</evidence>
<keyword evidence="1" id="KW-0812">Transmembrane</keyword>
<feature type="transmembrane region" description="Helical" evidence="1">
    <location>
        <begin position="198"/>
        <end position="218"/>
    </location>
</feature>
<name>A0A7C4LMI1_9PLAN</name>
<feature type="transmembrane region" description="Helical" evidence="1">
    <location>
        <begin position="76"/>
        <end position="95"/>
    </location>
</feature>
<gene>
    <name evidence="3" type="ORF">ENS64_05975</name>
</gene>
<keyword evidence="1" id="KW-0472">Membrane</keyword>
<accession>A0A7C4LMI1</accession>
<proteinExistence type="predicted"/>
<dbReference type="InterPro" id="IPR039447">
    <property type="entry name" value="UreH-like_TM_dom"/>
</dbReference>
<protein>
    <submittedName>
        <fullName evidence="3">Sulfite exporter TauE/SafE family protein</fullName>
    </submittedName>
</protein>